<evidence type="ECO:0000256" key="1">
    <source>
        <dbReference type="ARBA" id="ARBA00004141"/>
    </source>
</evidence>
<sequence length="143" mass="17169">MRVDMSENISWIFQKGSWFLHILLVVLLKLTIYQFSSENVSWQLSILFYNLITFYFFHWKVGDPFSQDFYNHTVWEQIVEQSDDALQVRFLALYPALLFVIVNKLVSWNYGILFVYFLSLLMVTIPKLSFMHMKRICGIRSYN</sequence>
<dbReference type="Pfam" id="PF04061">
    <property type="entry name" value="ORMDL"/>
    <property type="match status" value="1"/>
</dbReference>
<gene>
    <name evidence="6" type="ORF">VNE69_01248</name>
</gene>
<evidence type="ECO:0000313" key="7">
    <source>
        <dbReference type="Proteomes" id="UP001334084"/>
    </source>
</evidence>
<organism evidence="6 7">
    <name type="scientific">Vairimorpha necatrix</name>
    <dbReference type="NCBI Taxonomy" id="6039"/>
    <lineage>
        <taxon>Eukaryota</taxon>
        <taxon>Fungi</taxon>
        <taxon>Fungi incertae sedis</taxon>
        <taxon>Microsporidia</taxon>
        <taxon>Nosematidae</taxon>
        <taxon>Vairimorpha</taxon>
    </lineage>
</organism>
<dbReference type="KEGG" id="vnx:VNE69_01248"/>
<feature type="transmembrane region" description="Helical" evidence="5">
    <location>
        <begin position="12"/>
        <end position="34"/>
    </location>
</feature>
<evidence type="ECO:0000313" key="6">
    <source>
        <dbReference type="EMBL" id="WUR02310.1"/>
    </source>
</evidence>
<dbReference type="EMBL" id="CP142726">
    <property type="protein sequence ID" value="WUR02310.1"/>
    <property type="molecule type" value="Genomic_DNA"/>
</dbReference>
<accession>A0AAX4J8K4</accession>
<protein>
    <submittedName>
        <fullName evidence="6">Orm1-like membrane protein</fullName>
    </submittedName>
</protein>
<name>A0AAX4J8K4_9MICR</name>
<keyword evidence="2 5" id="KW-0812">Transmembrane</keyword>
<dbReference type="InterPro" id="IPR007203">
    <property type="entry name" value="ORMDL"/>
</dbReference>
<dbReference type="Proteomes" id="UP001334084">
    <property type="component" value="Chromosome 1"/>
</dbReference>
<comment type="subcellular location">
    <subcellularLocation>
        <location evidence="1">Membrane</location>
        <topology evidence="1">Multi-pass membrane protein</topology>
    </subcellularLocation>
</comment>
<keyword evidence="7" id="KW-1185">Reference proteome</keyword>
<dbReference type="GO" id="GO:0005789">
    <property type="term" value="C:endoplasmic reticulum membrane"/>
    <property type="evidence" value="ECO:0007669"/>
    <property type="project" value="InterPro"/>
</dbReference>
<dbReference type="AlphaFoldDB" id="A0AAX4J8K4"/>
<dbReference type="PANTHER" id="PTHR12665">
    <property type="entry name" value="ORMDL PROTEINS"/>
    <property type="match status" value="1"/>
</dbReference>
<feature type="transmembrane region" description="Helical" evidence="5">
    <location>
        <begin position="40"/>
        <end position="57"/>
    </location>
</feature>
<feature type="transmembrane region" description="Helical" evidence="5">
    <location>
        <begin position="108"/>
        <end position="125"/>
    </location>
</feature>
<reference evidence="6" key="1">
    <citation type="journal article" date="2024" name="BMC Genomics">
        <title>Functional annotation of a divergent genome using sequence and structure-based similarity.</title>
        <authorList>
            <person name="Svedberg D."/>
            <person name="Winiger R.R."/>
            <person name="Berg A."/>
            <person name="Sharma H."/>
            <person name="Tellgren-Roth C."/>
            <person name="Debrunner-Vossbrinck B.A."/>
            <person name="Vossbrinck C.R."/>
            <person name="Barandun J."/>
        </authorList>
    </citation>
    <scope>NUCLEOTIDE SEQUENCE</scope>
    <source>
        <strain evidence="6">Illinois isolate</strain>
    </source>
</reference>
<evidence type="ECO:0000256" key="4">
    <source>
        <dbReference type="ARBA" id="ARBA00023136"/>
    </source>
</evidence>
<evidence type="ECO:0000256" key="2">
    <source>
        <dbReference type="ARBA" id="ARBA00022692"/>
    </source>
</evidence>
<dbReference type="GeneID" id="90540112"/>
<proteinExistence type="predicted"/>
<evidence type="ECO:0000256" key="3">
    <source>
        <dbReference type="ARBA" id="ARBA00022989"/>
    </source>
</evidence>
<evidence type="ECO:0000256" key="5">
    <source>
        <dbReference type="SAM" id="Phobius"/>
    </source>
</evidence>
<dbReference type="RefSeq" id="XP_065328455.1">
    <property type="nucleotide sequence ID" value="XM_065472383.1"/>
</dbReference>
<keyword evidence="4 5" id="KW-0472">Membrane</keyword>
<keyword evidence="3 5" id="KW-1133">Transmembrane helix</keyword>